<organism evidence="2">
    <name type="scientific">viral metagenome</name>
    <dbReference type="NCBI Taxonomy" id="1070528"/>
    <lineage>
        <taxon>unclassified sequences</taxon>
        <taxon>metagenomes</taxon>
        <taxon>organismal metagenomes</taxon>
    </lineage>
</organism>
<proteinExistence type="predicted"/>
<dbReference type="Gene3D" id="3.40.50.410">
    <property type="entry name" value="von Willebrand factor, type A domain"/>
    <property type="match status" value="1"/>
</dbReference>
<dbReference type="AlphaFoldDB" id="A0A6C0IC14"/>
<dbReference type="InterPro" id="IPR002035">
    <property type="entry name" value="VWF_A"/>
</dbReference>
<evidence type="ECO:0000313" key="2">
    <source>
        <dbReference type="EMBL" id="QHT90601.1"/>
    </source>
</evidence>
<protein>
    <recommendedName>
        <fullName evidence="1">VWFA domain-containing protein</fullName>
    </recommendedName>
</protein>
<dbReference type="SMART" id="SM00327">
    <property type="entry name" value="VWA"/>
    <property type="match status" value="1"/>
</dbReference>
<reference evidence="2" key="1">
    <citation type="journal article" date="2020" name="Nature">
        <title>Giant virus diversity and host interactions through global metagenomics.</title>
        <authorList>
            <person name="Schulz F."/>
            <person name="Roux S."/>
            <person name="Paez-Espino D."/>
            <person name="Jungbluth S."/>
            <person name="Walsh D.A."/>
            <person name="Denef V.J."/>
            <person name="McMahon K.D."/>
            <person name="Konstantinidis K.T."/>
            <person name="Eloe-Fadrosh E.A."/>
            <person name="Kyrpides N.C."/>
            <person name="Woyke T."/>
        </authorList>
    </citation>
    <scope>NUCLEOTIDE SEQUENCE</scope>
    <source>
        <strain evidence="2">GVMAG-M-3300023184-71</strain>
    </source>
</reference>
<name>A0A6C0IC14_9ZZZZ</name>
<dbReference type="InterPro" id="IPR036465">
    <property type="entry name" value="vWFA_dom_sf"/>
</dbReference>
<dbReference type="Pfam" id="PF00092">
    <property type="entry name" value="VWA"/>
    <property type="match status" value="1"/>
</dbReference>
<sequence length="223" mass="24639">MNPTQETDLYLVIDESGSMHAQKKTLVNSVHELLQKQKKVGGACRVSLFFFNEEVREAYRHRSLEDVPMLTEDDYIPDCMTALRDAMGHVLDIISTESSSDMDEQKLVLLVVLTDGEENASMAVSPEELARKLEALERIKGQVVYVGSNQDAILNGRYAGATRDSSLRYEDHYLTEAMDSLGNAVARCRSGATDVIRFTDLERGRSSGSSVLSSSPIASVQTL</sequence>
<evidence type="ECO:0000259" key="1">
    <source>
        <dbReference type="PROSITE" id="PS50234"/>
    </source>
</evidence>
<feature type="domain" description="VWFA" evidence="1">
    <location>
        <begin position="8"/>
        <end position="185"/>
    </location>
</feature>
<accession>A0A6C0IC14</accession>
<dbReference type="SUPFAM" id="SSF53300">
    <property type="entry name" value="vWA-like"/>
    <property type="match status" value="1"/>
</dbReference>
<dbReference type="EMBL" id="MN740156">
    <property type="protein sequence ID" value="QHT90601.1"/>
    <property type="molecule type" value="Genomic_DNA"/>
</dbReference>
<dbReference type="PROSITE" id="PS50234">
    <property type="entry name" value="VWFA"/>
    <property type="match status" value="1"/>
</dbReference>